<feature type="binding site" evidence="5">
    <location>
        <begin position="10"/>
        <end position="15"/>
    </location>
    <ligand>
        <name>ATP</name>
        <dbReference type="ChEBI" id="CHEBI:30616"/>
    </ligand>
</feature>
<evidence type="ECO:0000256" key="2">
    <source>
        <dbReference type="ARBA" id="ARBA00022727"/>
    </source>
</evidence>
<evidence type="ECO:0000313" key="8">
    <source>
        <dbReference type="EMBL" id="KKR91996.1"/>
    </source>
</evidence>
<keyword evidence="1 5" id="KW-0808">Transferase</keyword>
<dbReference type="PATRIC" id="fig|1618555.3.peg.554"/>
<dbReference type="GO" id="GO:0004017">
    <property type="term" value="F:AMP kinase activity"/>
    <property type="evidence" value="ECO:0007669"/>
    <property type="project" value="UniProtKB-UniRule"/>
</dbReference>
<evidence type="ECO:0000313" key="9">
    <source>
        <dbReference type="Proteomes" id="UP000034676"/>
    </source>
</evidence>
<dbReference type="InterPro" id="IPR000850">
    <property type="entry name" value="Adenylat/UMP-CMP_kin"/>
</dbReference>
<dbReference type="EC" id="2.7.4.3" evidence="5 7"/>
<feature type="binding site" evidence="5">
    <location>
        <begin position="84"/>
        <end position="87"/>
    </location>
    <ligand>
        <name>AMP</name>
        <dbReference type="ChEBI" id="CHEBI:456215"/>
    </ligand>
</feature>
<proteinExistence type="inferred from homology"/>
<keyword evidence="2 5" id="KW-0545">Nucleotide biosynthesis</keyword>
<dbReference type="AlphaFoldDB" id="A0A0G0UWU1"/>
<comment type="subcellular location">
    <subcellularLocation>
        <location evidence="5 7">Cytoplasm</location>
    </subcellularLocation>
</comment>
<feature type="binding site" evidence="5">
    <location>
        <begin position="57"/>
        <end position="59"/>
    </location>
    <ligand>
        <name>AMP</name>
        <dbReference type="ChEBI" id="CHEBI:456215"/>
    </ligand>
</feature>
<comment type="domain">
    <text evidence="5">Consists of three domains, a large central CORE domain and two small peripheral domains, NMPbind and LID, which undergo movements during catalysis. The LID domain closes over the site of phosphoryl transfer upon ATP binding. Assembling and dissambling the active center during each catalytic cycle provides an effective means to prevent ATP hydrolysis.</text>
</comment>
<dbReference type="EMBL" id="LCAO01000006">
    <property type="protein sequence ID" value="KKR91996.1"/>
    <property type="molecule type" value="Genomic_DNA"/>
</dbReference>
<dbReference type="Pfam" id="PF00406">
    <property type="entry name" value="ADK"/>
    <property type="match status" value="1"/>
</dbReference>
<gene>
    <name evidence="5" type="primary">adk</name>
    <name evidence="8" type="ORF">UU42_C0006G0035</name>
</gene>
<dbReference type="InterPro" id="IPR033690">
    <property type="entry name" value="Adenylat_kinase_CS"/>
</dbReference>
<dbReference type="GO" id="GO:0005524">
    <property type="term" value="F:ATP binding"/>
    <property type="evidence" value="ECO:0007669"/>
    <property type="project" value="UniProtKB-UniRule"/>
</dbReference>
<evidence type="ECO:0000256" key="4">
    <source>
        <dbReference type="ARBA" id="ARBA00022777"/>
    </source>
</evidence>
<comment type="catalytic activity">
    <reaction evidence="5 7">
        <text>AMP + ATP = 2 ADP</text>
        <dbReference type="Rhea" id="RHEA:12973"/>
        <dbReference type="ChEBI" id="CHEBI:30616"/>
        <dbReference type="ChEBI" id="CHEBI:456215"/>
        <dbReference type="ChEBI" id="CHEBI:456216"/>
        <dbReference type="EC" id="2.7.4.3"/>
    </reaction>
</comment>
<dbReference type="Proteomes" id="UP000034676">
    <property type="component" value="Unassembled WGS sequence"/>
</dbReference>
<dbReference type="InterPro" id="IPR027417">
    <property type="entry name" value="P-loop_NTPase"/>
</dbReference>
<comment type="pathway">
    <text evidence="5">Purine metabolism; AMP biosynthesis via salvage pathway; AMP from ADP: step 1/1.</text>
</comment>
<dbReference type="Gene3D" id="3.40.50.300">
    <property type="entry name" value="P-loop containing nucleotide triphosphate hydrolases"/>
    <property type="match status" value="1"/>
</dbReference>
<dbReference type="SUPFAM" id="SSF52540">
    <property type="entry name" value="P-loop containing nucleoside triphosphate hydrolases"/>
    <property type="match status" value="1"/>
</dbReference>
<feature type="binding site" evidence="5">
    <location>
        <position position="128"/>
    </location>
    <ligand>
        <name>AMP</name>
        <dbReference type="ChEBI" id="CHEBI:456215"/>
    </ligand>
</feature>
<comment type="function">
    <text evidence="5">Catalyzes the reversible transfer of the terminal phosphate group between ATP and AMP. Plays an important role in cellular energy homeostasis and in adenine nucleotide metabolism.</text>
</comment>
<feature type="binding site" evidence="5">
    <location>
        <position position="126"/>
    </location>
    <ligand>
        <name>ATP</name>
        <dbReference type="ChEBI" id="CHEBI:30616"/>
    </ligand>
</feature>
<feature type="binding site" evidence="5">
    <location>
        <position position="91"/>
    </location>
    <ligand>
        <name>AMP</name>
        <dbReference type="ChEBI" id="CHEBI:456215"/>
    </ligand>
</feature>
<sequence length="180" mass="20409">MNIILLGPQGSGKGTQAEILIKEFGLQHFEAGKILRSIANSDNPHAQEVKRALNSGNLVPDELVRLIAWDFINKHKNQGFIFDGYPRSVAQYEQLKDMLARFGQKIDYVLNIEISEAETIKRLTKRGREDDTPEAIKKRLKIYRAQTHPVFEKAISEGVGIEIDGERSIEVIAKDIKERL</sequence>
<keyword evidence="3 5" id="KW-0547">Nucleotide-binding</keyword>
<keyword evidence="5 7" id="KW-0067">ATP-binding</keyword>
<feature type="binding site" evidence="5">
    <location>
        <position position="139"/>
    </location>
    <ligand>
        <name>AMP</name>
        <dbReference type="ChEBI" id="CHEBI:456215"/>
    </ligand>
</feature>
<comment type="subunit">
    <text evidence="5 7">Monomer.</text>
</comment>
<keyword evidence="5" id="KW-0963">Cytoplasm</keyword>
<evidence type="ECO:0000256" key="3">
    <source>
        <dbReference type="ARBA" id="ARBA00022741"/>
    </source>
</evidence>
<dbReference type="UniPathway" id="UPA00588">
    <property type="reaction ID" value="UER00649"/>
</dbReference>
<dbReference type="GO" id="GO:0005737">
    <property type="term" value="C:cytoplasm"/>
    <property type="evidence" value="ECO:0007669"/>
    <property type="project" value="UniProtKB-SubCell"/>
</dbReference>
<keyword evidence="4 5" id="KW-0418">Kinase</keyword>
<evidence type="ECO:0000256" key="6">
    <source>
        <dbReference type="RuleBase" id="RU003330"/>
    </source>
</evidence>
<comment type="caution">
    <text evidence="5">Lacks conserved residue(s) required for the propagation of feature annotation.</text>
</comment>
<evidence type="ECO:0000256" key="1">
    <source>
        <dbReference type="ARBA" id="ARBA00022679"/>
    </source>
</evidence>
<organism evidence="8 9">
    <name type="scientific">Candidatus Woesebacteria bacterium GW2011_GWA1_41_13b</name>
    <dbReference type="NCBI Taxonomy" id="1618555"/>
    <lineage>
        <taxon>Bacteria</taxon>
        <taxon>Candidatus Woeseibacteriota</taxon>
    </lineage>
</organism>
<dbReference type="HAMAP" id="MF_00235">
    <property type="entry name" value="Adenylate_kinase_Adk"/>
    <property type="match status" value="1"/>
</dbReference>
<feature type="binding site" evidence="5">
    <location>
        <position position="167"/>
    </location>
    <ligand>
        <name>ATP</name>
        <dbReference type="ChEBI" id="CHEBI:30616"/>
    </ligand>
</feature>
<dbReference type="GO" id="GO:0044209">
    <property type="term" value="P:AMP salvage"/>
    <property type="evidence" value="ECO:0007669"/>
    <property type="project" value="UniProtKB-UniRule"/>
</dbReference>
<comment type="similarity">
    <text evidence="5 6">Belongs to the adenylate kinase family.</text>
</comment>
<feature type="region of interest" description="NMP" evidence="5">
    <location>
        <begin position="30"/>
        <end position="59"/>
    </location>
</feature>
<dbReference type="PRINTS" id="PR00094">
    <property type="entry name" value="ADENYLTKNASE"/>
</dbReference>
<reference evidence="8 9" key="1">
    <citation type="journal article" date="2015" name="Nature">
        <title>rRNA introns, odd ribosomes, and small enigmatic genomes across a large radiation of phyla.</title>
        <authorList>
            <person name="Brown C.T."/>
            <person name="Hug L.A."/>
            <person name="Thomas B.C."/>
            <person name="Sharon I."/>
            <person name="Castelle C.J."/>
            <person name="Singh A."/>
            <person name="Wilkins M.J."/>
            <person name="Williams K.H."/>
            <person name="Banfield J.F."/>
        </authorList>
    </citation>
    <scope>NUCLEOTIDE SEQUENCE [LARGE SCALE GENOMIC DNA]</scope>
</reference>
<dbReference type="PANTHER" id="PTHR23359">
    <property type="entry name" value="NUCLEOTIDE KINASE"/>
    <property type="match status" value="1"/>
</dbReference>
<accession>A0A0G0UWU1</accession>
<evidence type="ECO:0000256" key="7">
    <source>
        <dbReference type="RuleBase" id="RU003331"/>
    </source>
</evidence>
<dbReference type="PROSITE" id="PS00113">
    <property type="entry name" value="ADENYLATE_KINASE"/>
    <property type="match status" value="1"/>
</dbReference>
<evidence type="ECO:0000256" key="5">
    <source>
        <dbReference type="HAMAP-Rule" id="MF_00235"/>
    </source>
</evidence>
<comment type="caution">
    <text evidence="8">The sequence shown here is derived from an EMBL/GenBank/DDBJ whole genome shotgun (WGS) entry which is preliminary data.</text>
</comment>
<feature type="binding site" evidence="5">
    <location>
        <position position="36"/>
    </location>
    <ligand>
        <name>AMP</name>
        <dbReference type="ChEBI" id="CHEBI:456215"/>
    </ligand>
</feature>
<name>A0A0G0UWU1_9BACT</name>
<protein>
    <recommendedName>
        <fullName evidence="5 7">Adenylate kinase</fullName>
        <shortName evidence="5">AK</shortName>
        <ecNumber evidence="5 7">2.7.4.3</ecNumber>
    </recommendedName>
    <alternativeName>
        <fullName evidence="5">ATP-AMP transphosphorylase</fullName>
    </alternativeName>
    <alternativeName>
        <fullName evidence="5">ATP:AMP phosphotransferase</fullName>
    </alternativeName>
    <alternativeName>
        <fullName evidence="5">Adenylate monophosphate kinase</fullName>
    </alternativeName>
</protein>
<dbReference type="CDD" id="cd01428">
    <property type="entry name" value="ADK"/>
    <property type="match status" value="1"/>
</dbReference>